<gene>
    <name evidence="2" type="ORF">VNI00_018346</name>
</gene>
<dbReference type="InterPro" id="IPR046522">
    <property type="entry name" value="DUF6699"/>
</dbReference>
<proteinExistence type="predicted"/>
<evidence type="ECO:0000313" key="2">
    <source>
        <dbReference type="EMBL" id="KAK7018660.1"/>
    </source>
</evidence>
<dbReference type="AlphaFoldDB" id="A0AAW0AZN2"/>
<comment type="caution">
    <text evidence="2">The sequence shown here is derived from an EMBL/GenBank/DDBJ whole genome shotgun (WGS) entry which is preliminary data.</text>
</comment>
<sequence length="242" mass="27224">MKHVRFAKTNTIYPPHIPSKSLSVLSSRSLPDELVHVATPPTYPAQQLMRSRLLSKADQPHTSHFLNLAHAHHAKAPMRLHFLLAFSPYKGPAIHYDLSLPFSIIEQSPSNSIMTEPATEPPVSSLTITSSMFQWDITVTPASHGRPYVSVLDVLLALCRDMHVSVLPDEYDAIPSMDVTKRINRAYFSRCRKIADSAVRQTEEKRGVKRVDFLMGRNQFMGLSTRSTLRPGGDIVWELNVQ</sequence>
<dbReference type="Proteomes" id="UP001383192">
    <property type="component" value="Unassembled WGS sequence"/>
</dbReference>
<dbReference type="Pfam" id="PF20415">
    <property type="entry name" value="DUF6699"/>
    <property type="match status" value="1"/>
</dbReference>
<organism evidence="2 3">
    <name type="scientific">Paramarasmius palmivorus</name>
    <dbReference type="NCBI Taxonomy" id="297713"/>
    <lineage>
        <taxon>Eukaryota</taxon>
        <taxon>Fungi</taxon>
        <taxon>Dikarya</taxon>
        <taxon>Basidiomycota</taxon>
        <taxon>Agaricomycotina</taxon>
        <taxon>Agaricomycetes</taxon>
        <taxon>Agaricomycetidae</taxon>
        <taxon>Agaricales</taxon>
        <taxon>Marasmiineae</taxon>
        <taxon>Marasmiaceae</taxon>
        <taxon>Paramarasmius</taxon>
    </lineage>
</organism>
<evidence type="ECO:0000313" key="3">
    <source>
        <dbReference type="Proteomes" id="UP001383192"/>
    </source>
</evidence>
<evidence type="ECO:0000259" key="1">
    <source>
        <dbReference type="Pfam" id="PF20415"/>
    </source>
</evidence>
<keyword evidence="3" id="KW-1185">Reference proteome</keyword>
<reference evidence="2 3" key="1">
    <citation type="submission" date="2024-01" db="EMBL/GenBank/DDBJ databases">
        <title>A draft genome for a cacao thread blight-causing isolate of Paramarasmius palmivorus.</title>
        <authorList>
            <person name="Baruah I.K."/>
            <person name="Bukari Y."/>
            <person name="Amoako-Attah I."/>
            <person name="Meinhardt L.W."/>
            <person name="Bailey B.A."/>
            <person name="Cohen S.P."/>
        </authorList>
    </citation>
    <scope>NUCLEOTIDE SEQUENCE [LARGE SCALE GENOMIC DNA]</scope>
    <source>
        <strain evidence="2 3">GH-12</strain>
    </source>
</reference>
<feature type="domain" description="DUF6699" evidence="1">
    <location>
        <begin position="94"/>
        <end position="225"/>
    </location>
</feature>
<protein>
    <recommendedName>
        <fullName evidence="1">DUF6699 domain-containing protein</fullName>
    </recommendedName>
</protein>
<name>A0AAW0AZN2_9AGAR</name>
<dbReference type="EMBL" id="JAYKXP010000226">
    <property type="protein sequence ID" value="KAK7018660.1"/>
    <property type="molecule type" value="Genomic_DNA"/>
</dbReference>
<accession>A0AAW0AZN2</accession>